<proteinExistence type="predicted"/>
<dbReference type="EMBL" id="FQYX01000022">
    <property type="protein sequence ID" value="SHJ47996.1"/>
    <property type="molecule type" value="Genomic_DNA"/>
</dbReference>
<keyword evidence="2" id="KW-1185">Reference proteome</keyword>
<dbReference type="RefSeq" id="WP_072765178.1">
    <property type="nucleotide sequence ID" value="NZ_FQYX01000022.1"/>
</dbReference>
<dbReference type="InterPro" id="IPR036249">
    <property type="entry name" value="Thioredoxin-like_sf"/>
</dbReference>
<gene>
    <name evidence="1" type="ORF">SAMN04487911_12259</name>
</gene>
<dbReference type="AlphaFoldDB" id="A0A1M6JMT9"/>
<dbReference type="STRING" id="558155.SAMN04487911_12259"/>
<dbReference type="OrthoDB" id="6120799at2"/>
<dbReference type="Proteomes" id="UP000184231">
    <property type="component" value="Unassembled WGS sequence"/>
</dbReference>
<name>A0A1M6JMT9_9FLAO</name>
<reference evidence="1 2" key="1">
    <citation type="submission" date="2016-11" db="EMBL/GenBank/DDBJ databases">
        <authorList>
            <person name="Jaros S."/>
            <person name="Januszkiewicz K."/>
            <person name="Wedrychowicz H."/>
        </authorList>
    </citation>
    <scope>NUCLEOTIDE SEQUENCE [LARGE SCALE GENOMIC DNA]</scope>
    <source>
        <strain evidence="1 2">CGMCC 1.8863</strain>
    </source>
</reference>
<dbReference type="Pfam" id="PF14595">
    <property type="entry name" value="Thioredoxin_9"/>
    <property type="match status" value="1"/>
</dbReference>
<dbReference type="SUPFAM" id="SSF52833">
    <property type="entry name" value="Thioredoxin-like"/>
    <property type="match status" value="1"/>
</dbReference>
<accession>A0A1M6JMT9</accession>
<evidence type="ECO:0000313" key="2">
    <source>
        <dbReference type="Proteomes" id="UP000184231"/>
    </source>
</evidence>
<dbReference type="Gene3D" id="3.40.30.10">
    <property type="entry name" value="Glutaredoxin"/>
    <property type="match status" value="1"/>
</dbReference>
<protein>
    <submittedName>
        <fullName evidence="1">Thioredoxin</fullName>
    </submittedName>
</protein>
<evidence type="ECO:0000313" key="1">
    <source>
        <dbReference type="EMBL" id="SHJ47996.1"/>
    </source>
</evidence>
<sequence>MEQEILKKSTSQIIQESLSKAMSYEAYRALTANLVSKGASTAAEQSDDLAHYTLINEQRMKRLDKTLKIDPASEALITAVQRKTTWLVLTESWCGDAAQSLPVMNKIADLNSNLTLKLVLRDENLPLMERFLTNGGMGIPKLIAIDEQSGKLIGEWGSRPFQAQKMVDDFKEEHGQFTPEFKEDLQQWYNKDKGKNTLQELVALLTLE</sequence>
<organism evidence="1 2">
    <name type="scientific">Arenibacter nanhaiticus</name>
    <dbReference type="NCBI Taxonomy" id="558155"/>
    <lineage>
        <taxon>Bacteria</taxon>
        <taxon>Pseudomonadati</taxon>
        <taxon>Bacteroidota</taxon>
        <taxon>Flavobacteriia</taxon>
        <taxon>Flavobacteriales</taxon>
        <taxon>Flavobacteriaceae</taxon>
        <taxon>Arenibacter</taxon>
    </lineage>
</organism>